<protein>
    <submittedName>
        <fullName evidence="1">Uncharacterized protein</fullName>
    </submittedName>
</protein>
<proteinExistence type="predicted"/>
<keyword evidence="2" id="KW-1185">Reference proteome</keyword>
<name>A0A6G0ZQC8_APHCR</name>
<accession>A0A6G0ZQC8</accession>
<sequence>LSQRLKTVSKSISKTGINRFKTEIIIKNETEKNWIPVLKSKSESEKNENRYLILIF</sequence>
<dbReference type="AlphaFoldDB" id="A0A6G0ZQC8"/>
<reference evidence="1 2" key="1">
    <citation type="submission" date="2019-08" db="EMBL/GenBank/DDBJ databases">
        <title>Whole genome of Aphis craccivora.</title>
        <authorList>
            <person name="Voronova N.V."/>
            <person name="Shulinski R.S."/>
            <person name="Bandarenka Y.V."/>
            <person name="Zhorov D.G."/>
            <person name="Warner D."/>
        </authorList>
    </citation>
    <scope>NUCLEOTIDE SEQUENCE [LARGE SCALE GENOMIC DNA]</scope>
    <source>
        <strain evidence="1">180601</strain>
        <tissue evidence="1">Whole Body</tissue>
    </source>
</reference>
<dbReference type="Proteomes" id="UP000478052">
    <property type="component" value="Unassembled WGS sequence"/>
</dbReference>
<evidence type="ECO:0000313" key="2">
    <source>
        <dbReference type="Proteomes" id="UP000478052"/>
    </source>
</evidence>
<organism evidence="1 2">
    <name type="scientific">Aphis craccivora</name>
    <name type="common">Cowpea aphid</name>
    <dbReference type="NCBI Taxonomy" id="307492"/>
    <lineage>
        <taxon>Eukaryota</taxon>
        <taxon>Metazoa</taxon>
        <taxon>Ecdysozoa</taxon>
        <taxon>Arthropoda</taxon>
        <taxon>Hexapoda</taxon>
        <taxon>Insecta</taxon>
        <taxon>Pterygota</taxon>
        <taxon>Neoptera</taxon>
        <taxon>Paraneoptera</taxon>
        <taxon>Hemiptera</taxon>
        <taxon>Sternorrhyncha</taxon>
        <taxon>Aphidomorpha</taxon>
        <taxon>Aphidoidea</taxon>
        <taxon>Aphididae</taxon>
        <taxon>Aphidini</taxon>
        <taxon>Aphis</taxon>
        <taxon>Aphis</taxon>
    </lineage>
</organism>
<gene>
    <name evidence="1" type="ORF">FWK35_00004694</name>
</gene>
<comment type="caution">
    <text evidence="1">The sequence shown here is derived from an EMBL/GenBank/DDBJ whole genome shotgun (WGS) entry which is preliminary data.</text>
</comment>
<evidence type="ECO:0000313" key="1">
    <source>
        <dbReference type="EMBL" id="KAF0773529.1"/>
    </source>
</evidence>
<dbReference type="EMBL" id="VUJU01000051">
    <property type="protein sequence ID" value="KAF0773529.1"/>
    <property type="molecule type" value="Genomic_DNA"/>
</dbReference>
<feature type="non-terminal residue" evidence="1">
    <location>
        <position position="1"/>
    </location>
</feature>